<feature type="domain" description="Conjugative transposon TraM C-terminal" evidence="2">
    <location>
        <begin position="223"/>
        <end position="368"/>
    </location>
</feature>
<dbReference type="OrthoDB" id="1453786at2"/>
<dbReference type="RefSeq" id="WP_146269858.1">
    <property type="nucleotide sequence ID" value="NZ_VOEI01000002.1"/>
</dbReference>
<dbReference type="Pfam" id="PF12508">
    <property type="entry name" value="Transposon_TraM"/>
    <property type="match status" value="1"/>
</dbReference>
<keyword evidence="4" id="KW-1185">Reference proteome</keyword>
<dbReference type="InterPro" id="IPR055407">
    <property type="entry name" value="TraM_C"/>
</dbReference>
<evidence type="ECO:0000256" key="1">
    <source>
        <dbReference type="SAM" id="Phobius"/>
    </source>
</evidence>
<comment type="caution">
    <text evidence="3">The sequence shown here is derived from an EMBL/GenBank/DDBJ whole genome shotgun (WGS) entry which is preliminary data.</text>
</comment>
<sequence length="380" mass="41401">METLTIQQQHKRKALLVAPLVVFVLTTLLFCVLGGGQTGTGSDHRSVLTGFNSHLPEAKVKEDTGQNKLSFYNRAAADSAKLMQEQQTDPYARYHALAAGKDIDTGAVFSPHQPEVFSNKAIEEANRPEDKAILLNKRLVALQAAINSPAAIPDNYSSIPSTANLKVKRISNSSQPISAAQDDPELKQMNGLLEKLLDLQHPDRVTQKTAKSDIASAEQFKAIPAVVDGNQKIVQGTVIRMRLQDSVRLNGQLFLKGQLIYGSGDFYNQRVKVNIKLIHIGLNIIPVDLTVYDRTDGLEGICVPEAVTNEALKDGMLNGMQTVDMMNMDPSMTAQLATAGINTAKGLFSKKVKQVKGKLKNGHELLLRNNVLVNAGNQSK</sequence>
<reference evidence="3 4" key="1">
    <citation type="submission" date="2019-07" db="EMBL/GenBank/DDBJ databases">
        <authorList>
            <person name="Kim J."/>
        </authorList>
    </citation>
    <scope>NUCLEOTIDE SEQUENCE [LARGE SCALE GENOMIC DNA]</scope>
    <source>
        <strain evidence="3 4">MJ1a</strain>
    </source>
</reference>
<keyword evidence="1" id="KW-0812">Transmembrane</keyword>
<evidence type="ECO:0000313" key="3">
    <source>
        <dbReference type="EMBL" id="TWR26829.1"/>
    </source>
</evidence>
<proteinExistence type="predicted"/>
<keyword evidence="1" id="KW-0472">Membrane</keyword>
<accession>A0A563U692</accession>
<feature type="transmembrane region" description="Helical" evidence="1">
    <location>
        <begin position="14"/>
        <end position="36"/>
    </location>
</feature>
<keyword evidence="1" id="KW-1133">Transmembrane helix</keyword>
<organism evidence="3 4">
    <name type="scientific">Mucilaginibacter achroorhodeus</name>
    <dbReference type="NCBI Taxonomy" id="2599294"/>
    <lineage>
        <taxon>Bacteria</taxon>
        <taxon>Pseudomonadati</taxon>
        <taxon>Bacteroidota</taxon>
        <taxon>Sphingobacteriia</taxon>
        <taxon>Sphingobacteriales</taxon>
        <taxon>Sphingobacteriaceae</taxon>
        <taxon>Mucilaginibacter</taxon>
    </lineage>
</organism>
<dbReference type="Proteomes" id="UP000318010">
    <property type="component" value="Unassembled WGS sequence"/>
</dbReference>
<gene>
    <name evidence="3" type="primary">traM</name>
    <name evidence="3" type="ORF">FPZ42_07265</name>
</gene>
<dbReference type="EMBL" id="VOEI01000002">
    <property type="protein sequence ID" value="TWR26829.1"/>
    <property type="molecule type" value="Genomic_DNA"/>
</dbReference>
<name>A0A563U692_9SPHI</name>
<protein>
    <submittedName>
        <fullName evidence="3">Conjugative transposon protein TraM</fullName>
    </submittedName>
</protein>
<dbReference type="AlphaFoldDB" id="A0A563U692"/>
<evidence type="ECO:0000313" key="4">
    <source>
        <dbReference type="Proteomes" id="UP000318010"/>
    </source>
</evidence>
<evidence type="ECO:0000259" key="2">
    <source>
        <dbReference type="Pfam" id="PF12508"/>
    </source>
</evidence>